<accession>A0A419ACK2</accession>
<keyword evidence="2" id="KW-1185">Reference proteome</keyword>
<dbReference type="AlphaFoldDB" id="A0A419ACK2"/>
<dbReference type="RefSeq" id="WP_122449401.1">
    <property type="nucleotide sequence ID" value="NZ_QNRC01000057.1"/>
</dbReference>
<gene>
    <name evidence="1" type="ORF">D3P05_00780</name>
</gene>
<proteinExistence type="predicted"/>
<reference evidence="2" key="1">
    <citation type="submission" date="2018-09" db="EMBL/GenBank/DDBJ databases">
        <title>Paracoccus onubensis nov. sp. a moderate halophilic bacterium isolated from Gruta de las Maravillas (Aracena, Spain).</title>
        <authorList>
            <person name="Jurado V."/>
            <person name="Gutierrez-Patricio S."/>
            <person name="Gonzalez-Pimentel J.L."/>
            <person name="Miller A.Z."/>
            <person name="Laiz L."/>
            <person name="Saiz-Jimenez C."/>
        </authorList>
    </citation>
    <scope>NUCLEOTIDE SEQUENCE [LARGE SCALE GENOMIC DNA]</scope>
    <source>
        <strain evidence="2">DSM 26381</strain>
    </source>
</reference>
<evidence type="ECO:0000313" key="2">
    <source>
        <dbReference type="Proteomes" id="UP000283587"/>
    </source>
</evidence>
<organism evidence="1 2">
    <name type="scientific">Paracoccus siganidrum</name>
    <dbReference type="NCBI Taxonomy" id="1276757"/>
    <lineage>
        <taxon>Bacteria</taxon>
        <taxon>Pseudomonadati</taxon>
        <taxon>Pseudomonadota</taxon>
        <taxon>Alphaproteobacteria</taxon>
        <taxon>Rhodobacterales</taxon>
        <taxon>Paracoccaceae</taxon>
        <taxon>Paracoccus</taxon>
    </lineage>
</organism>
<dbReference type="OrthoDB" id="7776405at2"/>
<evidence type="ECO:0000313" key="1">
    <source>
        <dbReference type="EMBL" id="RJL22196.1"/>
    </source>
</evidence>
<comment type="caution">
    <text evidence="1">The sequence shown here is derived from an EMBL/GenBank/DDBJ whole genome shotgun (WGS) entry which is preliminary data.</text>
</comment>
<dbReference type="EMBL" id="QZEW01000002">
    <property type="protein sequence ID" value="RJL22196.1"/>
    <property type="molecule type" value="Genomic_DNA"/>
</dbReference>
<name>A0A419ACK2_9RHOB</name>
<protein>
    <submittedName>
        <fullName evidence="1">Uncharacterized protein</fullName>
    </submittedName>
</protein>
<dbReference type="Proteomes" id="UP000283587">
    <property type="component" value="Unassembled WGS sequence"/>
</dbReference>
<sequence length="75" mass="8281">MNASVYPPIAPEVRQRLEAFAAQTGTTPPEHILIDEHGEGGTFTDEILHYCCNTGLSLDWLWFGTGTPHRSEEPA</sequence>